<feature type="region of interest" description="Disordered" evidence="1">
    <location>
        <begin position="20"/>
        <end position="57"/>
    </location>
</feature>
<protein>
    <submittedName>
        <fullName evidence="2">Uncharacterized protein</fullName>
    </submittedName>
</protein>
<feature type="region of interest" description="Disordered" evidence="1">
    <location>
        <begin position="110"/>
        <end position="144"/>
    </location>
</feature>
<organism evidence="2 3">
    <name type="scientific">Heterosigma akashiwo virus 01</name>
    <name type="common">HaV01</name>
    <dbReference type="NCBI Taxonomy" id="97195"/>
    <lineage>
        <taxon>Viruses</taxon>
        <taxon>Varidnaviria</taxon>
        <taxon>Bamfordvirae</taxon>
        <taxon>Nucleocytoviricota</taxon>
        <taxon>Megaviricetes</taxon>
        <taxon>Algavirales</taxon>
        <taxon>Phycodnaviridae</taxon>
        <taxon>Raphidovirus</taxon>
        <taxon>Raphidovirus japonicum</taxon>
    </lineage>
</organism>
<organismHost>
    <name type="scientific">Heterosigma akashiwo</name>
    <name type="common">Chromophytic alga</name>
    <name type="synonym">Heterosigma carterae</name>
    <dbReference type="NCBI Taxonomy" id="2829"/>
</organismHost>
<name>A0A1C9C594_HAV01</name>
<dbReference type="Proteomes" id="UP000232488">
    <property type="component" value="Segment"/>
</dbReference>
<proteinExistence type="predicted"/>
<evidence type="ECO:0000256" key="1">
    <source>
        <dbReference type="SAM" id="MobiDB-lite"/>
    </source>
</evidence>
<feature type="compositionally biased region" description="Low complexity" evidence="1">
    <location>
        <begin position="135"/>
        <end position="144"/>
    </location>
</feature>
<feature type="compositionally biased region" description="Basic residues" evidence="1">
    <location>
        <begin position="110"/>
        <end position="134"/>
    </location>
</feature>
<dbReference type="RefSeq" id="YP_009507521.1">
    <property type="nucleotide sequence ID" value="NC_038553.1"/>
</dbReference>
<dbReference type="EMBL" id="KX008963">
    <property type="protein sequence ID" value="AOM63455.1"/>
    <property type="molecule type" value="Genomic_DNA"/>
</dbReference>
<feature type="compositionally biased region" description="Basic residues" evidence="1">
    <location>
        <begin position="21"/>
        <end position="57"/>
    </location>
</feature>
<evidence type="ECO:0000313" key="3">
    <source>
        <dbReference type="Proteomes" id="UP000232488"/>
    </source>
</evidence>
<dbReference type="KEGG" id="vg:37618505"/>
<dbReference type="GeneID" id="37618505"/>
<sequence length="180" mass="20252">MESEPFLNLFGDENTVSFGAKSKRRSVSRRRSPSRKRSLSKRKTSRKCIRKKKSGTKSCKKYGNVKVSKAGTAIIGKKRRQLYYRGSSKTCWYKVRSKVTGKFIWRKASAKSLKKSSKRQSVKRRSTTRRKSYARRSSSSGRRSAFGYCSCGAQDSYSGFGGVHGNASNLNQMYGPVLTG</sequence>
<gene>
    <name evidence="2" type="primary">HaV53_ORF124</name>
</gene>
<keyword evidence="3" id="KW-1185">Reference proteome</keyword>
<evidence type="ECO:0000313" key="2">
    <source>
        <dbReference type="EMBL" id="AOM63455.1"/>
    </source>
</evidence>
<reference evidence="2 3" key="1">
    <citation type="submission" date="2016-03" db="EMBL/GenBank/DDBJ databases">
        <title>Genome sequences of a Phycodnavirus, Heterosigma akashiwo virus strain 53.</title>
        <authorList>
            <person name="Ueki S."/>
            <person name="Ogura Y."/>
            <person name="Hayashi T."/>
        </authorList>
    </citation>
    <scope>NUCLEOTIDE SEQUENCE [LARGE SCALE GENOMIC DNA]</scope>
    <source>
        <strain evidence="2">HaV53</strain>
    </source>
</reference>
<accession>A0A1C9C594</accession>